<dbReference type="Proteomes" id="UP000683925">
    <property type="component" value="Unassembled WGS sequence"/>
</dbReference>
<comment type="caution">
    <text evidence="1">The sequence shown here is derived from an EMBL/GenBank/DDBJ whole genome shotgun (WGS) entry which is preliminary data.</text>
</comment>
<dbReference type="PANTHER" id="PTHR39767">
    <property type="entry name" value="CALCIUM/CALMODULIN-BINDING MEMBRANE PROTEIN PCM4-RELATED"/>
    <property type="match status" value="1"/>
</dbReference>
<sequence length="242" mass="28032">MARISFIKVLFTYPIIFYQNCVEPYGQDCKTHLWNLQNRVVPCEGQWFMGQFGGSSDKLILQLHYPQEKKMRFNFTMGKFNSWDYEPFIVQIDDLTVDSFTYGPFIGTITSNLGYIILDPKSYKFIQDASRSSTKISLYSNLDQGLNDESWGFRDVRIEILDPCVDFFSECDFQGEKFSVCAGNQTLFSKNVPFVIKSISFQPGIILKLKDSKYFGGDTQTYSSNQNCIPDYIFPKYKKPEK</sequence>
<keyword evidence="2" id="KW-1185">Reference proteome</keyword>
<proteinExistence type="predicted"/>
<reference evidence="1" key="1">
    <citation type="submission" date="2021-01" db="EMBL/GenBank/DDBJ databases">
        <authorList>
            <consortium name="Genoscope - CEA"/>
            <person name="William W."/>
        </authorList>
    </citation>
    <scope>NUCLEOTIDE SEQUENCE</scope>
</reference>
<protein>
    <submittedName>
        <fullName evidence="1">Uncharacterized protein</fullName>
    </submittedName>
</protein>
<dbReference type="AlphaFoldDB" id="A0A8S1V8W1"/>
<evidence type="ECO:0000313" key="2">
    <source>
        <dbReference type="Proteomes" id="UP000683925"/>
    </source>
</evidence>
<accession>A0A8S1V8W1</accession>
<gene>
    <name evidence="1" type="ORF">POCTA_138.1.T0600004</name>
</gene>
<dbReference type="EMBL" id="CAJJDP010000059">
    <property type="protein sequence ID" value="CAD8172242.1"/>
    <property type="molecule type" value="Genomic_DNA"/>
</dbReference>
<dbReference type="OMA" id="FNSWDYE"/>
<name>A0A8S1V8W1_PAROT</name>
<dbReference type="PANTHER" id="PTHR39767:SF2">
    <property type="entry name" value="CHROMOSOME UNDETERMINED SCAFFOLD_1, WHOLE GENOME SHOTGUN SEQUENCE"/>
    <property type="match status" value="1"/>
</dbReference>
<dbReference type="OrthoDB" id="296076at2759"/>
<evidence type="ECO:0000313" key="1">
    <source>
        <dbReference type="EMBL" id="CAD8172242.1"/>
    </source>
</evidence>
<organism evidence="1 2">
    <name type="scientific">Paramecium octaurelia</name>
    <dbReference type="NCBI Taxonomy" id="43137"/>
    <lineage>
        <taxon>Eukaryota</taxon>
        <taxon>Sar</taxon>
        <taxon>Alveolata</taxon>
        <taxon>Ciliophora</taxon>
        <taxon>Intramacronucleata</taxon>
        <taxon>Oligohymenophorea</taxon>
        <taxon>Peniculida</taxon>
        <taxon>Parameciidae</taxon>
        <taxon>Paramecium</taxon>
    </lineage>
</organism>